<dbReference type="SUPFAM" id="SSF49785">
    <property type="entry name" value="Galactose-binding domain-like"/>
    <property type="match status" value="1"/>
</dbReference>
<dbReference type="InterPro" id="IPR045099">
    <property type="entry name" value="PITH1-like"/>
</dbReference>
<sequence length="215" mass="24544">MSCAHEHIDHDHSHDHDHDHSHEIEDAEGDSLFQYIDTSKVRCLNALDEEQRTYPFKSAAMKKSRDTFLDSNEDDPEMVLYIPFTEAVSLKSICISGGEDGLHPKSVKLFTNREDIDFSNASELPPLQKLELVEDFDAHIDYPLHLRKFQGISSLILFFENSTGGDQTRIYYIGLKGESKKWRHGVVECVYESRPQLSDHKIPGATTSFANSFQK</sequence>
<proteinExistence type="inferred from homology"/>
<gene>
    <name evidence="5" type="primary">Aste57867_22498</name>
    <name evidence="4" type="ORF">As57867_022428</name>
    <name evidence="5" type="ORF">ASTE57867_22498</name>
</gene>
<feature type="region of interest" description="Disordered" evidence="2">
    <location>
        <begin position="1"/>
        <end position="22"/>
    </location>
</feature>
<dbReference type="EMBL" id="VJMH01007062">
    <property type="protein sequence ID" value="KAF0685662.1"/>
    <property type="molecule type" value="Genomic_DNA"/>
</dbReference>
<dbReference type="PANTHER" id="PTHR12175:SF1">
    <property type="entry name" value="PITH DOMAIN-CONTAINING PROTEIN 1"/>
    <property type="match status" value="1"/>
</dbReference>
<dbReference type="Gene3D" id="2.60.120.470">
    <property type="entry name" value="PITH domain"/>
    <property type="match status" value="1"/>
</dbReference>
<evidence type="ECO:0000256" key="1">
    <source>
        <dbReference type="ARBA" id="ARBA00025788"/>
    </source>
</evidence>
<evidence type="ECO:0000256" key="2">
    <source>
        <dbReference type="SAM" id="MobiDB-lite"/>
    </source>
</evidence>
<evidence type="ECO:0000313" key="5">
    <source>
        <dbReference type="EMBL" id="VFT99158.1"/>
    </source>
</evidence>
<dbReference type="PROSITE" id="PS51532">
    <property type="entry name" value="PITH"/>
    <property type="match status" value="1"/>
</dbReference>
<dbReference type="OrthoDB" id="2635at2759"/>
<protein>
    <submittedName>
        <fullName evidence="5">Aste57867_22498 protein</fullName>
    </submittedName>
</protein>
<dbReference type="InterPro" id="IPR008979">
    <property type="entry name" value="Galactose-bd-like_sf"/>
</dbReference>
<evidence type="ECO:0000313" key="4">
    <source>
        <dbReference type="EMBL" id="KAF0685662.1"/>
    </source>
</evidence>
<dbReference type="GO" id="GO:0005737">
    <property type="term" value="C:cytoplasm"/>
    <property type="evidence" value="ECO:0007669"/>
    <property type="project" value="UniProtKB-ARBA"/>
</dbReference>
<name>A0A485LLK3_9STRA</name>
<dbReference type="EMBL" id="CAADRA010007088">
    <property type="protein sequence ID" value="VFT99158.1"/>
    <property type="molecule type" value="Genomic_DNA"/>
</dbReference>
<evidence type="ECO:0000313" key="6">
    <source>
        <dbReference type="Proteomes" id="UP000332933"/>
    </source>
</evidence>
<dbReference type="InterPro" id="IPR010400">
    <property type="entry name" value="PITH_dom"/>
</dbReference>
<feature type="domain" description="PITH" evidence="3">
    <location>
        <begin position="21"/>
        <end position="195"/>
    </location>
</feature>
<dbReference type="AlphaFoldDB" id="A0A485LLK3"/>
<organism evidence="5 6">
    <name type="scientific">Aphanomyces stellatus</name>
    <dbReference type="NCBI Taxonomy" id="120398"/>
    <lineage>
        <taxon>Eukaryota</taxon>
        <taxon>Sar</taxon>
        <taxon>Stramenopiles</taxon>
        <taxon>Oomycota</taxon>
        <taxon>Saprolegniomycetes</taxon>
        <taxon>Saprolegniales</taxon>
        <taxon>Verrucalvaceae</taxon>
        <taxon>Aphanomyces</taxon>
    </lineage>
</organism>
<keyword evidence="6" id="KW-1185">Reference proteome</keyword>
<dbReference type="PANTHER" id="PTHR12175">
    <property type="entry name" value="AD039 HT014 THIOREDOXIN FAMILY TRP26"/>
    <property type="match status" value="1"/>
</dbReference>
<comment type="similarity">
    <text evidence="1">Belongs to the PITHD1 family.</text>
</comment>
<accession>A0A485LLK3</accession>
<reference evidence="4" key="2">
    <citation type="submission" date="2019-06" db="EMBL/GenBank/DDBJ databases">
        <title>Genomics analysis of Aphanomyces spp. identifies a new class of oomycete effector associated with host adaptation.</title>
        <authorList>
            <person name="Gaulin E."/>
        </authorList>
    </citation>
    <scope>NUCLEOTIDE SEQUENCE</scope>
    <source>
        <strain evidence="4">CBS 578.67</strain>
    </source>
</reference>
<evidence type="ECO:0000259" key="3">
    <source>
        <dbReference type="PROSITE" id="PS51532"/>
    </source>
</evidence>
<dbReference type="Proteomes" id="UP000332933">
    <property type="component" value="Unassembled WGS sequence"/>
</dbReference>
<reference evidence="5 6" key="1">
    <citation type="submission" date="2019-03" db="EMBL/GenBank/DDBJ databases">
        <authorList>
            <person name="Gaulin E."/>
            <person name="Dumas B."/>
        </authorList>
    </citation>
    <scope>NUCLEOTIDE SEQUENCE [LARGE SCALE GENOMIC DNA]</scope>
    <source>
        <strain evidence="5">CBS 568.67</strain>
    </source>
</reference>
<dbReference type="Pfam" id="PF06201">
    <property type="entry name" value="PITH"/>
    <property type="match status" value="1"/>
</dbReference>
<dbReference type="InterPro" id="IPR037047">
    <property type="entry name" value="PITH_dom_sf"/>
</dbReference>